<sequence length="119" mass="13673">MKWNGIKTKVVRHGEMRMERRRLDDGWRCPSSWRPATKERWRGRAGASSLGWIGTGMVGEEWRRSWVEVKPPFGAATSRPRVERARGLSARSLSQFWSARDVAQRKGKPRRLPGGSRSV</sequence>
<dbReference type="HOGENOM" id="CLU_2065075_0_0_1"/>
<evidence type="ECO:0000313" key="3">
    <source>
        <dbReference type="Proteomes" id="UP000026960"/>
    </source>
</evidence>
<proteinExistence type="predicted"/>
<feature type="region of interest" description="Disordered" evidence="1">
    <location>
        <begin position="99"/>
        <end position="119"/>
    </location>
</feature>
<dbReference type="Proteomes" id="UP000026960">
    <property type="component" value="Chromosome 4"/>
</dbReference>
<dbReference type="EnsemblPlants" id="OBART04G05500.1">
    <property type="protein sequence ID" value="OBART04G05500.1"/>
    <property type="gene ID" value="OBART04G05500"/>
</dbReference>
<dbReference type="Gramene" id="OBART04G05500.1">
    <property type="protein sequence ID" value="OBART04G05500.1"/>
    <property type="gene ID" value="OBART04G05500"/>
</dbReference>
<reference evidence="2" key="2">
    <citation type="submission" date="2015-03" db="UniProtKB">
        <authorList>
            <consortium name="EnsemblPlants"/>
        </authorList>
    </citation>
    <scope>IDENTIFICATION</scope>
</reference>
<organism evidence="2">
    <name type="scientific">Oryza barthii</name>
    <dbReference type="NCBI Taxonomy" id="65489"/>
    <lineage>
        <taxon>Eukaryota</taxon>
        <taxon>Viridiplantae</taxon>
        <taxon>Streptophyta</taxon>
        <taxon>Embryophyta</taxon>
        <taxon>Tracheophyta</taxon>
        <taxon>Spermatophyta</taxon>
        <taxon>Magnoliopsida</taxon>
        <taxon>Liliopsida</taxon>
        <taxon>Poales</taxon>
        <taxon>Poaceae</taxon>
        <taxon>BOP clade</taxon>
        <taxon>Oryzoideae</taxon>
        <taxon>Oryzeae</taxon>
        <taxon>Oryzinae</taxon>
        <taxon>Oryza</taxon>
    </lineage>
</organism>
<dbReference type="PaxDb" id="65489-OBART04G05500.1"/>
<dbReference type="AlphaFoldDB" id="A0A0D3FTH3"/>
<keyword evidence="3" id="KW-1185">Reference proteome</keyword>
<protein>
    <submittedName>
        <fullName evidence="2">Uncharacterized protein</fullName>
    </submittedName>
</protein>
<accession>A0A0D3FTH3</accession>
<evidence type="ECO:0000256" key="1">
    <source>
        <dbReference type="SAM" id="MobiDB-lite"/>
    </source>
</evidence>
<evidence type="ECO:0000313" key="2">
    <source>
        <dbReference type="EnsemblPlants" id="OBART04G05500.1"/>
    </source>
</evidence>
<reference evidence="2" key="1">
    <citation type="journal article" date="2009" name="Rice">
        <title>De Novo Next Generation Sequencing of Plant Genomes.</title>
        <authorList>
            <person name="Rounsley S."/>
            <person name="Marri P.R."/>
            <person name="Yu Y."/>
            <person name="He R."/>
            <person name="Sisneros N."/>
            <person name="Goicoechea J.L."/>
            <person name="Lee S.J."/>
            <person name="Angelova A."/>
            <person name="Kudrna D."/>
            <person name="Luo M."/>
            <person name="Affourtit J."/>
            <person name="Desany B."/>
            <person name="Knight J."/>
            <person name="Niazi F."/>
            <person name="Egholm M."/>
            <person name="Wing R.A."/>
        </authorList>
    </citation>
    <scope>NUCLEOTIDE SEQUENCE [LARGE SCALE GENOMIC DNA]</scope>
    <source>
        <strain evidence="2">cv. IRGC 105608</strain>
    </source>
</reference>
<name>A0A0D3FTH3_9ORYZ</name>